<name>A0ABR3TPM6_9PEZI</name>
<keyword evidence="3" id="KW-1185">Reference proteome</keyword>
<dbReference type="Proteomes" id="UP001521184">
    <property type="component" value="Unassembled WGS sequence"/>
</dbReference>
<sequence length="826" mass="90042">MASNNSPGPFDNINGDEWTMGLAENGFGLDLNGFGPEFDLGYTDPTHQAPEPAFQYTAEPAFQYADPSQQQNSNPYPAAFNPSTSQNTLGLNTLGLDHVGTLDLTPGLPETLSSTALKPPAGPSASIIPIDTDDDDRRRSSSSNSDAVADLEVASRKFTREKPKYDPKHPWHRINTTTQGLTKRSGKINQYSAEKMYKQNITNPFGSWASPAYQFDYFEHGELMKLDYTIDEVKEFIYHHPMSKTSKLRIWIQKTPADSCRRYPSATLSKCRFKKCPLRRANLNGTIPTGHMRVALDERSATYEEKADPFYMAANFHLYCFEQFLDLPEICTLKNVEVLADTRQLMNEPNMKWNASLSNVKEGVVAKLFIDACRKGRGTIKGFPNYPRPQPGVRPGSVIKPHEFLLNYHMQQAKEGNRAQSAAKALAKRPQRETQLNVNFGDLEMLVAAKVAQRKPQPVKHKRRKVGGEWYPAFSDDEESHNGNGGDDSDSDPDSPAERPKRKKRRTGDGPGGGVVPVEADPAAYAHPRPDWPAPQQQSSYNTADASLLGYGGAQYAWPQYAAGETSFDQQLPGGVASAPADAVDDDPSHFTTTETADAGIAGGPEISAIDPALDFLEDLSGAPAVAEEPVPDYPPISDAPVFVPTSPLPPLPHMTSPPPSGPVDFSVLSTSVTPPTAYMLDPNFTLAQPTKRSAPSDDEDHTLARSTTRSSPSDDEDEDKDDNDYVRLIKRQRVASSSTSSDKISPRNLRRLSRKASIAAGKKAAAVSPPPVQTPKTPRRRSSRLSSKSRGGSGGSRFGSSGTGGGDGDDFGRAASLGSLFDYEY</sequence>
<reference evidence="2 3" key="1">
    <citation type="journal article" date="2023" name="Plant Dis.">
        <title>First Report of Diplodia intermedia Causing Canker and Dieback Diseases on Apple Trees in Canada.</title>
        <authorList>
            <person name="Ellouze W."/>
            <person name="Ilyukhin E."/>
            <person name="Sulman M."/>
            <person name="Ali S."/>
        </authorList>
    </citation>
    <scope>NUCLEOTIDE SEQUENCE [LARGE SCALE GENOMIC DNA]</scope>
    <source>
        <strain evidence="2 3">M45-28</strain>
    </source>
</reference>
<feature type="region of interest" description="Disordered" evidence="1">
    <location>
        <begin position="452"/>
        <end position="540"/>
    </location>
</feature>
<feature type="region of interest" description="Disordered" evidence="1">
    <location>
        <begin position="1"/>
        <end position="21"/>
    </location>
</feature>
<proteinExistence type="predicted"/>
<feature type="compositionally biased region" description="Acidic residues" evidence="1">
    <location>
        <begin position="714"/>
        <end position="723"/>
    </location>
</feature>
<evidence type="ECO:0000313" key="3">
    <source>
        <dbReference type="Proteomes" id="UP001521184"/>
    </source>
</evidence>
<feature type="compositionally biased region" description="Low complexity" evidence="1">
    <location>
        <begin position="756"/>
        <end position="768"/>
    </location>
</feature>
<feature type="region of interest" description="Disordered" evidence="1">
    <location>
        <begin position="110"/>
        <end position="174"/>
    </location>
</feature>
<feature type="region of interest" description="Disordered" evidence="1">
    <location>
        <begin position="677"/>
        <end position="813"/>
    </location>
</feature>
<feature type="compositionally biased region" description="Gly residues" evidence="1">
    <location>
        <begin position="792"/>
        <end position="807"/>
    </location>
</feature>
<dbReference type="EMBL" id="JAKEKT020000037">
    <property type="protein sequence ID" value="KAL1641791.1"/>
    <property type="molecule type" value="Genomic_DNA"/>
</dbReference>
<protein>
    <submittedName>
        <fullName evidence="2">Uncharacterized protein</fullName>
    </submittedName>
</protein>
<feature type="compositionally biased region" description="Polar residues" evidence="1">
    <location>
        <begin position="735"/>
        <end position="744"/>
    </location>
</feature>
<evidence type="ECO:0000256" key="1">
    <source>
        <dbReference type="SAM" id="MobiDB-lite"/>
    </source>
</evidence>
<organism evidence="2 3">
    <name type="scientific">Diplodia intermedia</name>
    <dbReference type="NCBI Taxonomy" id="856260"/>
    <lineage>
        <taxon>Eukaryota</taxon>
        <taxon>Fungi</taxon>
        <taxon>Dikarya</taxon>
        <taxon>Ascomycota</taxon>
        <taxon>Pezizomycotina</taxon>
        <taxon>Dothideomycetes</taxon>
        <taxon>Dothideomycetes incertae sedis</taxon>
        <taxon>Botryosphaeriales</taxon>
        <taxon>Botryosphaeriaceae</taxon>
        <taxon>Diplodia</taxon>
    </lineage>
</organism>
<comment type="caution">
    <text evidence="2">The sequence shown here is derived from an EMBL/GenBank/DDBJ whole genome shotgun (WGS) entry which is preliminary data.</text>
</comment>
<evidence type="ECO:0000313" key="2">
    <source>
        <dbReference type="EMBL" id="KAL1641791.1"/>
    </source>
</evidence>
<feature type="compositionally biased region" description="Basic and acidic residues" evidence="1">
    <location>
        <begin position="153"/>
        <end position="169"/>
    </location>
</feature>
<gene>
    <name evidence="2" type="ORF">SLS58_005830</name>
</gene>
<feature type="compositionally biased region" description="Low complexity" evidence="1">
    <location>
        <begin position="141"/>
        <end position="150"/>
    </location>
</feature>
<accession>A0ABR3TPM6</accession>